<proteinExistence type="predicted"/>
<protein>
    <submittedName>
        <fullName evidence="2">Uncharacterized protein</fullName>
    </submittedName>
</protein>
<evidence type="ECO:0000313" key="2">
    <source>
        <dbReference type="EMBL" id="MED6136989.1"/>
    </source>
</evidence>
<name>A0ABU6SKQ6_9FABA</name>
<dbReference type="EMBL" id="JASCZI010060958">
    <property type="protein sequence ID" value="MED6136989.1"/>
    <property type="molecule type" value="Genomic_DNA"/>
</dbReference>
<feature type="compositionally biased region" description="Basic residues" evidence="1">
    <location>
        <begin position="17"/>
        <end position="26"/>
    </location>
</feature>
<organism evidence="2 3">
    <name type="scientific">Stylosanthes scabra</name>
    <dbReference type="NCBI Taxonomy" id="79078"/>
    <lineage>
        <taxon>Eukaryota</taxon>
        <taxon>Viridiplantae</taxon>
        <taxon>Streptophyta</taxon>
        <taxon>Embryophyta</taxon>
        <taxon>Tracheophyta</taxon>
        <taxon>Spermatophyta</taxon>
        <taxon>Magnoliopsida</taxon>
        <taxon>eudicotyledons</taxon>
        <taxon>Gunneridae</taxon>
        <taxon>Pentapetalae</taxon>
        <taxon>rosids</taxon>
        <taxon>fabids</taxon>
        <taxon>Fabales</taxon>
        <taxon>Fabaceae</taxon>
        <taxon>Papilionoideae</taxon>
        <taxon>50 kb inversion clade</taxon>
        <taxon>dalbergioids sensu lato</taxon>
        <taxon>Dalbergieae</taxon>
        <taxon>Pterocarpus clade</taxon>
        <taxon>Stylosanthes</taxon>
    </lineage>
</organism>
<evidence type="ECO:0000256" key="1">
    <source>
        <dbReference type="SAM" id="MobiDB-lite"/>
    </source>
</evidence>
<gene>
    <name evidence="2" type="ORF">PIB30_060831</name>
</gene>
<feature type="region of interest" description="Disordered" evidence="1">
    <location>
        <begin position="1"/>
        <end position="66"/>
    </location>
</feature>
<sequence length="157" mass="17121">MNVAGNANNVTMEPIQKAKKNKKKMPTPRPCVRVKPPKNRPQNDEIPISQRAPNDEEHGAASQNLGHGVQSLASNALGLQATQRMKQPIIRPQIPPITTQMANTTNSGPPLTDHVQNLYSGGPRGVLAQTLAAICSRTIARLFKYMSTLGFKPPRQK</sequence>
<keyword evidence="3" id="KW-1185">Reference proteome</keyword>
<reference evidence="2 3" key="1">
    <citation type="journal article" date="2023" name="Plants (Basel)">
        <title>Bridging the Gap: Combining Genomics and Transcriptomics Approaches to Understand Stylosanthes scabra, an Orphan Legume from the Brazilian Caatinga.</title>
        <authorList>
            <person name="Ferreira-Neto J.R.C."/>
            <person name="da Silva M.D."/>
            <person name="Binneck E."/>
            <person name="de Melo N.F."/>
            <person name="da Silva R.H."/>
            <person name="de Melo A.L.T.M."/>
            <person name="Pandolfi V."/>
            <person name="Bustamante F.O."/>
            <person name="Brasileiro-Vidal A.C."/>
            <person name="Benko-Iseppon A.M."/>
        </authorList>
    </citation>
    <scope>NUCLEOTIDE SEQUENCE [LARGE SCALE GENOMIC DNA]</scope>
    <source>
        <tissue evidence="2">Leaves</tissue>
    </source>
</reference>
<evidence type="ECO:0000313" key="3">
    <source>
        <dbReference type="Proteomes" id="UP001341840"/>
    </source>
</evidence>
<accession>A0ABU6SKQ6</accession>
<dbReference type="Proteomes" id="UP001341840">
    <property type="component" value="Unassembled WGS sequence"/>
</dbReference>
<comment type="caution">
    <text evidence="2">The sequence shown here is derived from an EMBL/GenBank/DDBJ whole genome shotgun (WGS) entry which is preliminary data.</text>
</comment>
<feature type="compositionally biased region" description="Polar residues" evidence="1">
    <location>
        <begin position="1"/>
        <end position="11"/>
    </location>
</feature>